<dbReference type="EMBL" id="LHZB01000118">
    <property type="protein sequence ID" value="KXU99998.1"/>
    <property type="molecule type" value="Genomic_DNA"/>
</dbReference>
<organism evidence="1 2">
    <name type="scientific">Gluconobacter potus</name>
    <dbReference type="NCBI Taxonomy" id="2724927"/>
    <lineage>
        <taxon>Bacteria</taxon>
        <taxon>Pseudomonadati</taxon>
        <taxon>Pseudomonadota</taxon>
        <taxon>Alphaproteobacteria</taxon>
        <taxon>Acetobacterales</taxon>
        <taxon>Acetobacteraceae</taxon>
        <taxon>Gluconobacter</taxon>
    </lineage>
</organism>
<sequence length="352" mass="38133">MGKALHDTMTVIILEVSMSLTSHERTRLAALAALSIPSISSSPNSTSALSNPECPVLARSGELTLGRTSPMLRPLVEQQTPAAIADFIASLDNDALVLAASFTPVKTVADARELAISLHGAQTDKAGRPYVEHLDSVASELNVDLMEIAAHQLPSILQGVEPCGALKAPAAGQSPVHLSAVWGDMWKMMATLSHKAGMAAYLHDTIEDCLVCKNETIGPLMPVDLANRGVDQDVIDAVTLLSHKVRRAPEGLTEKERKAWKQEEYLAYVRDMTSLEGVAKTDRRAIFVKLLAAVVKRADNRSNLSLERSRQMPPRVQERWKADLVPKYQKSVAILDDAIPALLKAWVSQATA</sequence>
<accession>A0A149QRQ5</accession>
<comment type="caution">
    <text evidence="1">The sequence shown here is derived from an EMBL/GenBank/DDBJ whole genome shotgun (WGS) entry which is preliminary data.</text>
</comment>
<name>A0A149QRQ5_9PROT</name>
<evidence type="ECO:0000313" key="2">
    <source>
        <dbReference type="Proteomes" id="UP000075573"/>
    </source>
</evidence>
<dbReference type="Gene3D" id="1.10.3210.10">
    <property type="entry name" value="Hypothetical protein af1432"/>
    <property type="match status" value="1"/>
</dbReference>
<dbReference type="Proteomes" id="UP000075573">
    <property type="component" value="Unassembled WGS sequence"/>
</dbReference>
<gene>
    <name evidence="1" type="ORF">AD929_12275</name>
</gene>
<protein>
    <recommendedName>
        <fullName evidence="3">HD domain-containing protein</fullName>
    </recommendedName>
</protein>
<reference evidence="1 2" key="1">
    <citation type="submission" date="2015-06" db="EMBL/GenBank/DDBJ databases">
        <title>Improved classification and identification of acetic acid bacteria using matrix-assisted laser desorption/ionization time-of-flight mass spectrometry; Gluconobacter nephelii and Gluconobacter uchimurae are later heterotypic synonyms of Gluconobacter japonicus and Gluconobacter oxydans, respectively.</title>
        <authorList>
            <person name="Li L."/>
            <person name="Cleenwerck I."/>
            <person name="De Vuyst L."/>
            <person name="Vandamme P."/>
        </authorList>
    </citation>
    <scope>NUCLEOTIDE SEQUENCE [LARGE SCALE GENOMIC DNA]</scope>
    <source>
        <strain evidence="1 2">LMG 1764</strain>
    </source>
</reference>
<proteinExistence type="predicted"/>
<dbReference type="AlphaFoldDB" id="A0A149QRQ5"/>
<evidence type="ECO:0008006" key="3">
    <source>
        <dbReference type="Google" id="ProtNLM"/>
    </source>
</evidence>
<dbReference type="PATRIC" id="fig|442.7.peg.3271"/>
<evidence type="ECO:0000313" key="1">
    <source>
        <dbReference type="EMBL" id="KXU99998.1"/>
    </source>
</evidence>